<reference evidence="1" key="1">
    <citation type="journal article" date="2020" name="Nature">
        <title>Giant virus diversity and host interactions through global metagenomics.</title>
        <authorList>
            <person name="Schulz F."/>
            <person name="Roux S."/>
            <person name="Paez-Espino D."/>
            <person name="Jungbluth S."/>
            <person name="Walsh D.A."/>
            <person name="Denef V.J."/>
            <person name="McMahon K.D."/>
            <person name="Konstantinidis K.T."/>
            <person name="Eloe-Fadrosh E.A."/>
            <person name="Kyrpides N.C."/>
            <person name="Woyke T."/>
        </authorList>
    </citation>
    <scope>NUCLEOTIDE SEQUENCE</scope>
    <source>
        <strain evidence="1">GVMAG-M-3300025860-20</strain>
    </source>
</reference>
<evidence type="ECO:0000313" key="1">
    <source>
        <dbReference type="EMBL" id="QHU00752.1"/>
    </source>
</evidence>
<sequence>MVKVISFSLWGGNCPSQCCSDDFYIGSIKNAKLALDMYPGFECWFYIHKETVPNEIIDKLNNFSNTKIIYKTGDLNKIKPMTWRFESIDHPDVEINLSRDTDTRFLLREKLAVEEWIKSDKLFHIMRDHPHHEFPILGGMFGIKKNNLIPSWKKLINTTIHQNGPRDYDQTFLKNIIYPIILKDVFVHSSFYKYKGEYVKPFPIPYCDNYYFVGGYVYLDDSVSTEHTNILKQYIK</sequence>
<name>A0A6C0J544_9ZZZZ</name>
<dbReference type="AlphaFoldDB" id="A0A6C0J544"/>
<protein>
    <submittedName>
        <fullName evidence="1">Uncharacterized protein</fullName>
    </submittedName>
</protein>
<accession>A0A6C0J544</accession>
<proteinExistence type="predicted"/>
<dbReference type="EMBL" id="MN740329">
    <property type="protein sequence ID" value="QHU00752.1"/>
    <property type="molecule type" value="Genomic_DNA"/>
</dbReference>
<organism evidence="1">
    <name type="scientific">viral metagenome</name>
    <dbReference type="NCBI Taxonomy" id="1070528"/>
    <lineage>
        <taxon>unclassified sequences</taxon>
        <taxon>metagenomes</taxon>
        <taxon>organismal metagenomes</taxon>
    </lineage>
</organism>